<feature type="binding site" evidence="8">
    <location>
        <position position="245"/>
    </location>
    <ligand>
        <name>Ca(2+)</name>
        <dbReference type="ChEBI" id="CHEBI:29108"/>
        <label>1</label>
    </ligand>
</feature>
<keyword evidence="11" id="KW-0964">Secreted</keyword>
<accession>A0A803Q8Z2</accession>
<feature type="site" description="Transition state stabilizer" evidence="9">
    <location>
        <position position="240"/>
    </location>
</feature>
<dbReference type="CDD" id="cd09272">
    <property type="entry name" value="RNase_HI_RT_Ty1"/>
    <property type="match status" value="1"/>
</dbReference>
<dbReference type="PANTHER" id="PTHR11439:SF470">
    <property type="entry name" value="CYSTEINE-RICH RLK (RECEPTOR-LIKE PROTEIN KINASE) 8"/>
    <property type="match status" value="1"/>
</dbReference>
<dbReference type="InterPro" id="IPR010255">
    <property type="entry name" value="Haem_peroxidase_sf"/>
</dbReference>
<evidence type="ECO:0000256" key="6">
    <source>
        <dbReference type="ARBA" id="ARBA00023002"/>
    </source>
</evidence>
<reference evidence="14" key="1">
    <citation type="submission" date="2018-11" db="EMBL/GenBank/DDBJ databases">
        <authorList>
            <person name="Grassa J C."/>
        </authorList>
    </citation>
    <scope>NUCLEOTIDE SEQUENCE [LARGE SCALE GENOMIC DNA]</scope>
</reference>
<evidence type="ECO:0000256" key="2">
    <source>
        <dbReference type="ARBA" id="ARBA00012313"/>
    </source>
</evidence>
<evidence type="ECO:0000313" key="15">
    <source>
        <dbReference type="Proteomes" id="UP000596661"/>
    </source>
</evidence>
<dbReference type="GO" id="GO:0020037">
    <property type="term" value="F:heme binding"/>
    <property type="evidence" value="ECO:0007669"/>
    <property type="project" value="UniProtKB-UniRule"/>
</dbReference>
<dbReference type="AlphaFoldDB" id="A0A803Q8Z2"/>
<evidence type="ECO:0000313" key="14">
    <source>
        <dbReference type="EnsemblPlants" id="cds.evm.model.08.1527"/>
    </source>
</evidence>
<dbReference type="PROSITE" id="PS50873">
    <property type="entry name" value="PEROXIDASE_4"/>
    <property type="match status" value="1"/>
</dbReference>
<comment type="function">
    <text evidence="11">Removal of H(2)O(2), oxidation of toxic reductants, biosynthesis and degradation of lignin, suberization, auxin catabolism, response to environmental stresses such as wounding, pathogen attack and oxidative stress.</text>
</comment>
<organism evidence="14 15">
    <name type="scientific">Cannabis sativa</name>
    <name type="common">Hemp</name>
    <name type="synonym">Marijuana</name>
    <dbReference type="NCBI Taxonomy" id="3483"/>
    <lineage>
        <taxon>Eukaryota</taxon>
        <taxon>Viridiplantae</taxon>
        <taxon>Streptophyta</taxon>
        <taxon>Embryophyta</taxon>
        <taxon>Tracheophyta</taxon>
        <taxon>Spermatophyta</taxon>
        <taxon>Magnoliopsida</taxon>
        <taxon>eudicotyledons</taxon>
        <taxon>Gunneridae</taxon>
        <taxon>Pentapetalae</taxon>
        <taxon>rosids</taxon>
        <taxon>fabids</taxon>
        <taxon>Rosales</taxon>
        <taxon>Cannabaceae</taxon>
        <taxon>Cannabis</taxon>
    </lineage>
</organism>
<dbReference type="InterPro" id="IPR000823">
    <property type="entry name" value="Peroxidase_pln"/>
</dbReference>
<keyword evidence="11" id="KW-0376">Hydrogen peroxide</keyword>
<evidence type="ECO:0000256" key="3">
    <source>
        <dbReference type="ARBA" id="ARBA00022559"/>
    </source>
</evidence>
<dbReference type="GO" id="GO:0042744">
    <property type="term" value="P:hydrogen peroxide catabolic process"/>
    <property type="evidence" value="ECO:0007669"/>
    <property type="project" value="UniProtKB-KW"/>
</dbReference>
<sequence length="382" mass="42996">MEPNLKISNESSALLPDPKQYQSLIGKLIYLTITRPDISVAVNKLSQYIQQPRQPHFQAAIRVVNYLKQSPGQGLFYHAQTPHPLQLQAFADADWGACPDSRRSTSGYCVLLEHSLLSWKSKKQQTTSRSSAEAEYRSMAHATCELTWLTSILQDFAVPIKTPFILYCDNTATIHIAENPVFHEWTKHVEIDCHTLREKINNGHQSWILLKKVPQSGVIVRSTVESHCKSNLPIALRIPRVHFYDCFVHGCDSSILIEGAANEKTAPPNNGITSYTVVATLSKNSKLHALAIAANQQALKDYELLEKQNSALHEGLKKAKLDMANKDKEIRDLGKAKNKADEKIKKLENQIVNLTHDLNNEKEGSRVGHRFSHHVSNRDFKA</sequence>
<dbReference type="EnsemblPlants" id="evm.model.08.1527">
    <property type="protein sequence ID" value="cds.evm.model.08.1527"/>
    <property type="gene ID" value="evm.TU.08.1527"/>
</dbReference>
<feature type="disulfide bond" evidence="10">
    <location>
        <begin position="246"/>
        <end position="251"/>
    </location>
</feature>
<keyword evidence="12" id="KW-0175">Coiled coil</keyword>
<dbReference type="InterPro" id="IPR002016">
    <property type="entry name" value="Haem_peroxidase"/>
</dbReference>
<dbReference type="GO" id="GO:0005576">
    <property type="term" value="C:extracellular region"/>
    <property type="evidence" value="ECO:0007669"/>
    <property type="project" value="UniProtKB-SubCell"/>
</dbReference>
<reference evidence="14" key="2">
    <citation type="submission" date="2021-03" db="UniProtKB">
        <authorList>
            <consortium name="EnsemblPlants"/>
        </authorList>
    </citation>
    <scope>IDENTIFICATION</scope>
</reference>
<feature type="coiled-coil region" evidence="12">
    <location>
        <begin position="316"/>
        <end position="364"/>
    </location>
</feature>
<evidence type="ECO:0000256" key="1">
    <source>
        <dbReference type="ARBA" id="ARBA00000189"/>
    </source>
</evidence>
<evidence type="ECO:0000256" key="9">
    <source>
        <dbReference type="PIRSR" id="PIRSR600823-4"/>
    </source>
</evidence>
<protein>
    <recommendedName>
        <fullName evidence="2 11">Peroxidase</fullName>
        <ecNumber evidence="2 11">1.11.1.7</ecNumber>
    </recommendedName>
</protein>
<proteinExistence type="inferred from homology"/>
<feature type="domain" description="Plant heme peroxidase family profile" evidence="13">
    <location>
        <begin position="199"/>
        <end position="327"/>
    </location>
</feature>
<evidence type="ECO:0000256" key="7">
    <source>
        <dbReference type="ARBA" id="ARBA00023004"/>
    </source>
</evidence>
<dbReference type="InterPro" id="IPR043502">
    <property type="entry name" value="DNA/RNA_pol_sf"/>
</dbReference>
<dbReference type="Gene3D" id="1.10.520.10">
    <property type="match status" value="1"/>
</dbReference>
<feature type="binding site" evidence="8">
    <location>
        <position position="263"/>
    </location>
    <ligand>
        <name>Ca(2+)</name>
        <dbReference type="ChEBI" id="CHEBI:29108"/>
        <label>1</label>
    </ligand>
</feature>
<comment type="catalytic activity">
    <reaction evidence="1 11">
        <text>2 a phenolic donor + H2O2 = 2 a phenolic radical donor + 2 H2O</text>
        <dbReference type="Rhea" id="RHEA:56136"/>
        <dbReference type="ChEBI" id="CHEBI:15377"/>
        <dbReference type="ChEBI" id="CHEBI:16240"/>
        <dbReference type="ChEBI" id="CHEBI:139520"/>
        <dbReference type="ChEBI" id="CHEBI:139521"/>
        <dbReference type="EC" id="1.11.1.7"/>
    </reaction>
</comment>
<feature type="binding site" evidence="8">
    <location>
        <position position="254"/>
    </location>
    <ligand>
        <name>Ca(2+)</name>
        <dbReference type="ChEBI" id="CHEBI:29108"/>
        <label>1</label>
    </ligand>
</feature>
<keyword evidence="3 11" id="KW-0575">Peroxidase</keyword>
<evidence type="ECO:0000256" key="5">
    <source>
        <dbReference type="ARBA" id="ARBA00022723"/>
    </source>
</evidence>
<dbReference type="Gramene" id="evm.model.08.1527">
    <property type="protein sequence ID" value="cds.evm.model.08.1527"/>
    <property type="gene ID" value="evm.TU.08.1527"/>
</dbReference>
<comment type="cofactor">
    <cofactor evidence="11">
        <name>heme b</name>
        <dbReference type="ChEBI" id="CHEBI:60344"/>
    </cofactor>
    <text evidence="11">Binds 1 heme b (iron(II)-protoporphyrin IX) group per subunit.</text>
</comment>
<evidence type="ECO:0000256" key="4">
    <source>
        <dbReference type="ARBA" id="ARBA00022617"/>
    </source>
</evidence>
<comment type="similarity">
    <text evidence="11">Belongs to the peroxidase family. Classical plant (class III) peroxidase subfamily.</text>
</comment>
<dbReference type="GO" id="GO:0140825">
    <property type="term" value="F:lactoperoxidase activity"/>
    <property type="evidence" value="ECO:0007669"/>
    <property type="project" value="UniProtKB-EC"/>
</dbReference>
<dbReference type="GO" id="GO:0006979">
    <property type="term" value="P:response to oxidative stress"/>
    <property type="evidence" value="ECO:0007669"/>
    <property type="project" value="UniProtKB-UniRule"/>
</dbReference>
<name>A0A803Q8Z2_CANSA</name>
<keyword evidence="15" id="KW-1185">Reference proteome</keyword>
<evidence type="ECO:0000259" key="13">
    <source>
        <dbReference type="PROSITE" id="PS50873"/>
    </source>
</evidence>
<dbReference type="GO" id="GO:0046872">
    <property type="term" value="F:metal ion binding"/>
    <property type="evidence" value="ECO:0007669"/>
    <property type="project" value="UniProtKB-UniRule"/>
</dbReference>
<keyword evidence="5 8" id="KW-0479">Metal-binding</keyword>
<keyword evidence="8 11" id="KW-0106">Calcium</keyword>
<keyword evidence="7 11" id="KW-0408">Iron</keyword>
<dbReference type="EMBL" id="UZAU01000713">
    <property type="status" value="NOT_ANNOTATED_CDS"/>
    <property type="molecule type" value="Genomic_DNA"/>
</dbReference>
<feature type="binding site" evidence="8">
    <location>
        <position position="252"/>
    </location>
    <ligand>
        <name>Ca(2+)</name>
        <dbReference type="ChEBI" id="CHEBI:29108"/>
        <label>1</label>
    </ligand>
</feature>
<dbReference type="EC" id="1.11.1.7" evidence="2 11"/>
<dbReference type="PRINTS" id="PR00461">
    <property type="entry name" value="PLPEROXIDASE"/>
</dbReference>
<comment type="cofactor">
    <cofactor evidence="8 11">
        <name>Ca(2+)</name>
        <dbReference type="ChEBI" id="CHEBI:29108"/>
    </cofactor>
    <text evidence="8 11">Binds 2 calcium ions per subunit.</text>
</comment>
<evidence type="ECO:0000256" key="8">
    <source>
        <dbReference type="PIRSR" id="PIRSR600823-3"/>
    </source>
</evidence>
<dbReference type="Pfam" id="PF00141">
    <property type="entry name" value="peroxidase"/>
    <property type="match status" value="1"/>
</dbReference>
<keyword evidence="6 11" id="KW-0560">Oxidoreductase</keyword>
<evidence type="ECO:0000256" key="10">
    <source>
        <dbReference type="PIRSR" id="PIRSR600823-5"/>
    </source>
</evidence>
<keyword evidence="10" id="KW-1015">Disulfide bond</keyword>
<dbReference type="SUPFAM" id="SSF48113">
    <property type="entry name" value="Heme-dependent peroxidases"/>
    <property type="match status" value="1"/>
</dbReference>
<evidence type="ECO:0000256" key="11">
    <source>
        <dbReference type="RuleBase" id="RU362060"/>
    </source>
</evidence>
<dbReference type="Proteomes" id="UP000596661">
    <property type="component" value="Chromosome 8"/>
</dbReference>
<feature type="binding site" evidence="8">
    <location>
        <position position="250"/>
    </location>
    <ligand>
        <name>Ca(2+)</name>
        <dbReference type="ChEBI" id="CHEBI:29108"/>
        <label>1</label>
    </ligand>
</feature>
<comment type="subcellular location">
    <subcellularLocation>
        <location evidence="11">Secreted</location>
    </subcellularLocation>
</comment>
<keyword evidence="4 11" id="KW-0349">Heme</keyword>
<dbReference type="SUPFAM" id="SSF56672">
    <property type="entry name" value="DNA/RNA polymerases"/>
    <property type="match status" value="1"/>
</dbReference>
<evidence type="ECO:0000256" key="12">
    <source>
        <dbReference type="SAM" id="Coils"/>
    </source>
</evidence>
<feature type="binding site" evidence="8">
    <location>
        <position position="248"/>
    </location>
    <ligand>
        <name>Ca(2+)</name>
        <dbReference type="ChEBI" id="CHEBI:29108"/>
        <label>1</label>
    </ligand>
</feature>
<dbReference type="PANTHER" id="PTHR11439">
    <property type="entry name" value="GAG-POL-RELATED RETROTRANSPOSON"/>
    <property type="match status" value="1"/>
</dbReference>